<dbReference type="Gene3D" id="3.40.50.720">
    <property type="entry name" value="NAD(P)-binding Rossmann-like Domain"/>
    <property type="match status" value="1"/>
</dbReference>
<dbReference type="InterPro" id="IPR012302">
    <property type="entry name" value="Malic_NAD-bd"/>
</dbReference>
<dbReference type="InterPro" id="IPR012301">
    <property type="entry name" value="Malic_N_dom"/>
</dbReference>
<dbReference type="Pfam" id="PF03949">
    <property type="entry name" value="Malic_M"/>
    <property type="match status" value="1"/>
</dbReference>
<organism evidence="5 6">
    <name type="scientific">Pseudonocardia ailaonensis</name>
    <dbReference type="NCBI Taxonomy" id="367279"/>
    <lineage>
        <taxon>Bacteria</taxon>
        <taxon>Bacillati</taxon>
        <taxon>Actinomycetota</taxon>
        <taxon>Actinomycetes</taxon>
        <taxon>Pseudonocardiales</taxon>
        <taxon>Pseudonocardiaceae</taxon>
        <taxon>Pseudonocardia</taxon>
    </lineage>
</organism>
<proteinExistence type="inferred from homology"/>
<feature type="domain" description="Malic enzyme NAD-binding" evidence="3">
    <location>
        <begin position="237"/>
        <end position="457"/>
    </location>
</feature>
<evidence type="ECO:0000256" key="2">
    <source>
        <dbReference type="ARBA" id="ARBA00023002"/>
    </source>
</evidence>
<dbReference type="Proteomes" id="UP001500449">
    <property type="component" value="Unassembled WGS sequence"/>
</dbReference>
<dbReference type="Pfam" id="PF00390">
    <property type="entry name" value="malic"/>
    <property type="match status" value="1"/>
</dbReference>
<keyword evidence="2" id="KW-0560">Oxidoreductase</keyword>
<dbReference type="SMART" id="SM00919">
    <property type="entry name" value="Malic_M"/>
    <property type="match status" value="1"/>
</dbReference>
<evidence type="ECO:0000313" key="5">
    <source>
        <dbReference type="EMBL" id="GAA1833689.1"/>
    </source>
</evidence>
<dbReference type="InterPro" id="IPR036291">
    <property type="entry name" value="NAD(P)-bd_dom_sf"/>
</dbReference>
<dbReference type="EMBL" id="BAAAQK010000003">
    <property type="protein sequence ID" value="GAA1833689.1"/>
    <property type="molecule type" value="Genomic_DNA"/>
</dbReference>
<reference evidence="5 6" key="1">
    <citation type="journal article" date="2019" name="Int. J. Syst. Evol. Microbiol.">
        <title>The Global Catalogue of Microorganisms (GCM) 10K type strain sequencing project: providing services to taxonomists for standard genome sequencing and annotation.</title>
        <authorList>
            <consortium name="The Broad Institute Genomics Platform"/>
            <consortium name="The Broad Institute Genome Sequencing Center for Infectious Disease"/>
            <person name="Wu L."/>
            <person name="Ma J."/>
        </authorList>
    </citation>
    <scope>NUCLEOTIDE SEQUENCE [LARGE SCALE GENOMIC DNA]</scope>
    <source>
        <strain evidence="5 6">JCM 16009</strain>
    </source>
</reference>
<evidence type="ECO:0000256" key="1">
    <source>
        <dbReference type="ARBA" id="ARBA00008785"/>
    </source>
</evidence>
<evidence type="ECO:0000259" key="3">
    <source>
        <dbReference type="SMART" id="SM00919"/>
    </source>
</evidence>
<keyword evidence="6" id="KW-1185">Reference proteome</keyword>
<dbReference type="Gene3D" id="3.40.50.10380">
    <property type="entry name" value="Malic enzyme, N-terminal domain"/>
    <property type="match status" value="1"/>
</dbReference>
<evidence type="ECO:0000313" key="6">
    <source>
        <dbReference type="Proteomes" id="UP001500449"/>
    </source>
</evidence>
<dbReference type="SUPFAM" id="SSF51735">
    <property type="entry name" value="NAD(P)-binding Rossmann-fold domains"/>
    <property type="match status" value="1"/>
</dbReference>
<name>A0ABN2MNX5_9PSEU</name>
<dbReference type="PANTHER" id="PTHR43237">
    <property type="entry name" value="NADP-DEPENDENT MALIC ENZYME"/>
    <property type="match status" value="1"/>
</dbReference>
<dbReference type="InterPro" id="IPR001891">
    <property type="entry name" value="Malic_OxRdtase"/>
</dbReference>
<dbReference type="SMART" id="SM01274">
    <property type="entry name" value="malic"/>
    <property type="match status" value="1"/>
</dbReference>
<gene>
    <name evidence="5" type="ORF">GCM10009836_09780</name>
</gene>
<evidence type="ECO:0000259" key="4">
    <source>
        <dbReference type="SMART" id="SM01274"/>
    </source>
</evidence>
<dbReference type="SUPFAM" id="SSF53223">
    <property type="entry name" value="Aminoacid dehydrogenase-like, N-terminal domain"/>
    <property type="match status" value="1"/>
</dbReference>
<dbReference type="InterPro" id="IPR037062">
    <property type="entry name" value="Malic_N_dom_sf"/>
</dbReference>
<feature type="domain" description="Malic enzyme N-terminal" evidence="4">
    <location>
        <begin position="92"/>
        <end position="225"/>
    </location>
</feature>
<sequence length="469" mass="48223">MPIPGPGYAITVRVEAPASASAAGDLAVAVGNVGGVVTAFDVVESRSASIVVDISCNALNSDHADEITAALGAVPGVTVRKVSDRTFLIHLGGKLEVQSKVALRNRDDLSRAYTPGVARVCQAIAANPSDARRLTIKRNTVAVVTDGSAVLGLGNLGAAASMPVMEGKAALFKRFANVDAWPVALDTQDTEEIIRTVQLIAPAYGGINLEDIAAPRCFEIERRLREMLDIPVFHDDQHGTAVVVLAALRNALRVVGKSLSECSVVVCGVGAAGSAIIRLLQSEKPGDVVAVDIDGIVHADRPGLDENLQSIAAQTNATGRRGSLADALVGADVFIGVSAPNLFGAAEAATMADDAIIFSLANPDPEIDPAVAMQHAAVVATGRSDYPNQINNVLAFPGVFRGLLDAQAHDITDRMLLAASAAIADAVAEPNASFIIPSVFDQAVVPAVADAVRHAAEQGAAAGEVTAGL</sequence>
<comment type="caution">
    <text evidence="5">The sequence shown here is derived from an EMBL/GenBank/DDBJ whole genome shotgun (WGS) entry which is preliminary data.</text>
</comment>
<comment type="similarity">
    <text evidence="1">Belongs to the malic enzymes family.</text>
</comment>
<dbReference type="InterPro" id="IPR045213">
    <property type="entry name" value="Malic_NAD-bd_bact_type"/>
</dbReference>
<accession>A0ABN2MNX5</accession>
<dbReference type="InterPro" id="IPR046346">
    <property type="entry name" value="Aminoacid_DH-like_N_sf"/>
</dbReference>
<dbReference type="InterPro" id="IPR051674">
    <property type="entry name" value="Malate_Decarboxylase"/>
</dbReference>
<dbReference type="CDD" id="cd05311">
    <property type="entry name" value="NAD_bind_2_malic_enz"/>
    <property type="match status" value="1"/>
</dbReference>
<dbReference type="RefSeq" id="WP_344412757.1">
    <property type="nucleotide sequence ID" value="NZ_BAAAQK010000003.1"/>
</dbReference>
<dbReference type="PANTHER" id="PTHR43237:SF4">
    <property type="entry name" value="NADP-DEPENDENT MALIC ENZYME"/>
    <property type="match status" value="1"/>
</dbReference>
<protein>
    <submittedName>
        <fullName evidence="5">NAD-dependent malic enzyme</fullName>
    </submittedName>
</protein>
<dbReference type="PIRSF" id="PIRSF000106">
    <property type="entry name" value="ME"/>
    <property type="match status" value="1"/>
</dbReference>